<evidence type="ECO:0000256" key="6">
    <source>
        <dbReference type="ARBA" id="ARBA00022989"/>
    </source>
</evidence>
<dbReference type="Gene3D" id="1.50.40.10">
    <property type="entry name" value="Mitochondrial carrier domain"/>
    <property type="match status" value="2"/>
</dbReference>
<evidence type="ECO:0008006" key="13">
    <source>
        <dbReference type="Google" id="ProtNLM"/>
    </source>
</evidence>
<evidence type="ECO:0000256" key="10">
    <source>
        <dbReference type="RuleBase" id="RU000488"/>
    </source>
</evidence>
<dbReference type="GO" id="GO:0022857">
    <property type="term" value="F:transmembrane transporter activity"/>
    <property type="evidence" value="ECO:0007669"/>
    <property type="project" value="TreeGrafter"/>
</dbReference>
<comment type="subcellular location">
    <subcellularLocation>
        <location evidence="1">Mitochondrion membrane</location>
        <topology evidence="1">Multi-pass membrane protein</topology>
    </subcellularLocation>
</comment>
<feature type="repeat" description="Solcar" evidence="9">
    <location>
        <begin position="189"/>
        <end position="278"/>
    </location>
</feature>
<sequence length="287" mass="30372">MQADSPPCWIGFVAGVVAGGSGVIAGHAFDTLKVQAQSGQKFAPPSDGGRGLLAHARFLRSLYRGILPPLLSTGAVRSLYFGIFENVSAATSARREGSQTLGEIFTAGALTGGLVSPITSPFVVLKIRQQVEGGSMVDLIRRLGVNNLWRGLPVHFALETVGSGVYLTTYAAAKRAVTRSQLSGTEHVEFPALKILCGAVSGIMGWVSIYPLDVLRTRIMSGMTTDPPRGTSLVLAAFQECYKEGGLQAFLRGLGPTLLRAAPVAGVVLPVYDGMLTWLKSITAERR</sequence>
<dbReference type="PANTHER" id="PTHR45624:SF10">
    <property type="entry name" value="SLC (SOLUTE CARRIER) HOMOLOG"/>
    <property type="match status" value="1"/>
</dbReference>
<reference evidence="11 12" key="1">
    <citation type="journal article" date="2024" name="Science">
        <title>Giant polyketide synthase enzymes in the biosynthesis of giant marine polyether toxins.</title>
        <authorList>
            <person name="Fallon T.R."/>
            <person name="Shende V.V."/>
            <person name="Wierzbicki I.H."/>
            <person name="Pendleton A.L."/>
            <person name="Watervoot N.F."/>
            <person name="Auber R.P."/>
            <person name="Gonzalez D.J."/>
            <person name="Wisecaver J.H."/>
            <person name="Moore B.S."/>
        </authorList>
    </citation>
    <scope>NUCLEOTIDE SEQUENCE [LARGE SCALE GENOMIC DNA]</scope>
    <source>
        <strain evidence="11 12">12B1</strain>
    </source>
</reference>
<evidence type="ECO:0000256" key="3">
    <source>
        <dbReference type="ARBA" id="ARBA00022448"/>
    </source>
</evidence>
<evidence type="ECO:0000256" key="7">
    <source>
        <dbReference type="ARBA" id="ARBA00023128"/>
    </source>
</evidence>
<comment type="caution">
    <text evidence="11">The sequence shown here is derived from an EMBL/GenBank/DDBJ whole genome shotgun (WGS) entry which is preliminary data.</text>
</comment>
<protein>
    <recommendedName>
        <fullName evidence="13">Mitochondrial carrier protein</fullName>
    </recommendedName>
</protein>
<accession>A0AB34JCQ5</accession>
<dbReference type="InterPro" id="IPR018108">
    <property type="entry name" value="MCP_transmembrane"/>
</dbReference>
<evidence type="ECO:0000313" key="12">
    <source>
        <dbReference type="Proteomes" id="UP001515480"/>
    </source>
</evidence>
<evidence type="ECO:0000256" key="5">
    <source>
        <dbReference type="ARBA" id="ARBA00022737"/>
    </source>
</evidence>
<evidence type="ECO:0000256" key="2">
    <source>
        <dbReference type="ARBA" id="ARBA00006375"/>
    </source>
</evidence>
<gene>
    <name evidence="11" type="ORF">AB1Y20_023044</name>
</gene>
<keyword evidence="3 10" id="KW-0813">Transport</keyword>
<dbReference type="PROSITE" id="PS50920">
    <property type="entry name" value="SOLCAR"/>
    <property type="match status" value="3"/>
</dbReference>
<feature type="repeat" description="Solcar" evidence="9">
    <location>
        <begin position="6"/>
        <end position="90"/>
    </location>
</feature>
<dbReference type="AlphaFoldDB" id="A0AB34JCQ5"/>
<dbReference type="InterPro" id="IPR023395">
    <property type="entry name" value="MCP_dom_sf"/>
</dbReference>
<feature type="repeat" description="Solcar" evidence="9">
    <location>
        <begin position="99"/>
        <end position="176"/>
    </location>
</feature>
<keyword evidence="7" id="KW-0496">Mitochondrion</keyword>
<keyword evidence="4 9" id="KW-0812">Transmembrane</keyword>
<dbReference type="SUPFAM" id="SSF103506">
    <property type="entry name" value="Mitochondrial carrier"/>
    <property type="match status" value="1"/>
</dbReference>
<evidence type="ECO:0000313" key="11">
    <source>
        <dbReference type="EMBL" id="KAL1519529.1"/>
    </source>
</evidence>
<evidence type="ECO:0000256" key="8">
    <source>
        <dbReference type="ARBA" id="ARBA00023136"/>
    </source>
</evidence>
<comment type="similarity">
    <text evidence="2 10">Belongs to the mitochondrial carrier (TC 2.A.29) family.</text>
</comment>
<dbReference type="PANTHER" id="PTHR45624">
    <property type="entry name" value="MITOCHONDRIAL BASIC AMINO ACIDS TRANSPORTER-RELATED"/>
    <property type="match status" value="1"/>
</dbReference>
<keyword evidence="5" id="KW-0677">Repeat</keyword>
<keyword evidence="6" id="KW-1133">Transmembrane helix</keyword>
<evidence type="ECO:0000256" key="1">
    <source>
        <dbReference type="ARBA" id="ARBA00004225"/>
    </source>
</evidence>
<name>A0AB34JCQ5_PRYPA</name>
<proteinExistence type="inferred from homology"/>
<keyword evidence="8 9" id="KW-0472">Membrane</keyword>
<dbReference type="Proteomes" id="UP001515480">
    <property type="component" value="Unassembled WGS sequence"/>
</dbReference>
<evidence type="ECO:0000256" key="9">
    <source>
        <dbReference type="PROSITE-ProRule" id="PRU00282"/>
    </source>
</evidence>
<dbReference type="Pfam" id="PF00153">
    <property type="entry name" value="Mito_carr"/>
    <property type="match status" value="3"/>
</dbReference>
<organism evidence="11 12">
    <name type="scientific">Prymnesium parvum</name>
    <name type="common">Toxic golden alga</name>
    <dbReference type="NCBI Taxonomy" id="97485"/>
    <lineage>
        <taxon>Eukaryota</taxon>
        <taxon>Haptista</taxon>
        <taxon>Haptophyta</taxon>
        <taxon>Prymnesiophyceae</taxon>
        <taxon>Prymnesiales</taxon>
        <taxon>Prymnesiaceae</taxon>
        <taxon>Prymnesium</taxon>
    </lineage>
</organism>
<evidence type="ECO:0000256" key="4">
    <source>
        <dbReference type="ARBA" id="ARBA00022692"/>
    </source>
</evidence>
<dbReference type="EMBL" id="JBGBPQ010000009">
    <property type="protein sequence ID" value="KAL1519529.1"/>
    <property type="molecule type" value="Genomic_DNA"/>
</dbReference>
<keyword evidence="12" id="KW-1185">Reference proteome</keyword>
<dbReference type="GO" id="GO:0031966">
    <property type="term" value="C:mitochondrial membrane"/>
    <property type="evidence" value="ECO:0007669"/>
    <property type="project" value="UniProtKB-SubCell"/>
</dbReference>
<dbReference type="InterPro" id="IPR050567">
    <property type="entry name" value="Mitochondrial_Carrier"/>
</dbReference>